<name>A0A1I1H582_9BACT</name>
<proteinExistence type="predicted"/>
<gene>
    <name evidence="2" type="ORF">SAMN05421780_103203</name>
</gene>
<feature type="transmembrane region" description="Helical" evidence="1">
    <location>
        <begin position="316"/>
        <end position="337"/>
    </location>
</feature>
<dbReference type="RefSeq" id="WP_091510114.1">
    <property type="nucleotide sequence ID" value="NZ_FOLE01000003.1"/>
</dbReference>
<feature type="transmembrane region" description="Helical" evidence="1">
    <location>
        <begin position="161"/>
        <end position="178"/>
    </location>
</feature>
<accession>A0A1I1H582</accession>
<dbReference type="AlphaFoldDB" id="A0A1I1H582"/>
<dbReference type="OrthoDB" id="658938at2"/>
<keyword evidence="1" id="KW-0472">Membrane</keyword>
<feature type="transmembrane region" description="Helical" evidence="1">
    <location>
        <begin position="20"/>
        <end position="40"/>
    </location>
</feature>
<feature type="transmembrane region" description="Helical" evidence="1">
    <location>
        <begin position="349"/>
        <end position="369"/>
    </location>
</feature>
<protein>
    <submittedName>
        <fullName evidence="2">Uncharacterized protein</fullName>
    </submittedName>
</protein>
<dbReference type="Proteomes" id="UP000199514">
    <property type="component" value="Unassembled WGS sequence"/>
</dbReference>
<evidence type="ECO:0000256" key="1">
    <source>
        <dbReference type="SAM" id="Phobius"/>
    </source>
</evidence>
<keyword evidence="3" id="KW-1185">Reference proteome</keyword>
<feature type="transmembrane region" description="Helical" evidence="1">
    <location>
        <begin position="130"/>
        <end position="149"/>
    </location>
</feature>
<organism evidence="2 3">
    <name type="scientific">Flexibacter flexilis DSM 6793</name>
    <dbReference type="NCBI Taxonomy" id="927664"/>
    <lineage>
        <taxon>Bacteria</taxon>
        <taxon>Pseudomonadati</taxon>
        <taxon>Bacteroidota</taxon>
        <taxon>Cytophagia</taxon>
        <taxon>Cytophagales</taxon>
        <taxon>Flexibacteraceae</taxon>
        <taxon>Flexibacter</taxon>
    </lineage>
</organism>
<reference evidence="2 3" key="1">
    <citation type="submission" date="2016-10" db="EMBL/GenBank/DDBJ databases">
        <authorList>
            <person name="de Groot N.N."/>
        </authorList>
    </citation>
    <scope>NUCLEOTIDE SEQUENCE [LARGE SCALE GENOMIC DNA]</scope>
    <source>
        <strain evidence="2 3">DSM 6793</strain>
    </source>
</reference>
<dbReference type="EMBL" id="FOLE01000003">
    <property type="protein sequence ID" value="SFC18722.1"/>
    <property type="molecule type" value="Genomic_DNA"/>
</dbReference>
<evidence type="ECO:0000313" key="3">
    <source>
        <dbReference type="Proteomes" id="UP000199514"/>
    </source>
</evidence>
<evidence type="ECO:0000313" key="2">
    <source>
        <dbReference type="EMBL" id="SFC18722.1"/>
    </source>
</evidence>
<keyword evidence="1" id="KW-0812">Transmembrane</keyword>
<feature type="transmembrane region" description="Helical" evidence="1">
    <location>
        <begin position="184"/>
        <end position="217"/>
    </location>
</feature>
<keyword evidence="1" id="KW-1133">Transmembrane helix</keyword>
<feature type="transmembrane region" description="Helical" evidence="1">
    <location>
        <begin position="108"/>
        <end position="124"/>
    </location>
</feature>
<dbReference type="STRING" id="927664.SAMN05421780_103203"/>
<sequence length="899" mass="104555">MLKNLNFNTFLSKIKERKLYYLFLFFSGLFFAFSVHHWGYQLFTDPKIYSYVDDGMITYSHAKNLYEYGFIGVSPSGGIVEGYSTPFLFINHVIAYGLGISYQQYTDFQTYISLFFLGCLFFYISEGISFWARGVLVGFSVFIFCNSQIFLEWHGSGMENALTNLFIPWAIVVLYNYIKTNKVTIVGIIVVGLASITRVDSLYYIVPLLFISLLFVYKQGNSTFKNIGIDGVKFMSIPIFSLVTRYIYFSHIFPDSSRAQEISIGKQLYLLFTLDTSYIKSSMNLLQSIFYVNAAYLIIPALVLFAFVKLSDNENAFIFLLLIATVLIFFHPFIFHASRLDPSRYGSQVLPIAIMVVIIAAKQIFVWSYDLKKILIIPAFVMTSLVTFKQLSHEPYYICCNMDWIDAFTARFKGWADENRIYRATISNPDLGIVSYKKWYNIVDLGCLGSPDLGLINTNRALQGFYLGQLRRPDFIQAHSEWAQMYRHFLNHPDFFNYYKPNEVNYSQVSKDRLQGAPEMIYASAREIIDVNNPVKKFDLSLQDNLKNPDVLLKLINEQVALVLNKQNYKPSDWAYISRQVFRYVPEFRKLNILDKVVETLSKIDDNGYHKTLFYSYKNSRWDENMFEITKQLWLKEYFQTTDFNNALKDNAIKIFDANDYQLYISKNNGAGIIFSKKKLDEDANIFVRFMPKQERLIPAPWVITDKYEYNMNAIKEAYFGEHDGLYVYSFYYTTHDIMDIKVALSTKDGEVINIQHSNYLINPQDSLSYNLLNNHTETGNHKTNYYSDDSFNGYLEVNASTDKYALYGPYIRMKAGNYKIKLNYLADDYTDKFYADIFSSEKGIIAQNDGFKPAQLGDKKWQIVYNVSLKEDVENFEFRVKYKGEKMASLEKVTIIRQ</sequence>
<feature type="transmembrane region" description="Helical" evidence="1">
    <location>
        <begin position="289"/>
        <end position="310"/>
    </location>
</feature>